<dbReference type="InParanoid" id="A0A5J5EQF5"/>
<feature type="compositionally biased region" description="Basic and acidic residues" evidence="1">
    <location>
        <begin position="47"/>
        <end position="56"/>
    </location>
</feature>
<gene>
    <name evidence="2" type="ORF">FN846DRAFT_989949</name>
</gene>
<feature type="region of interest" description="Disordered" evidence="1">
    <location>
        <begin position="1"/>
        <end position="56"/>
    </location>
</feature>
<comment type="caution">
    <text evidence="2">The sequence shown here is derived from an EMBL/GenBank/DDBJ whole genome shotgun (WGS) entry which is preliminary data.</text>
</comment>
<protein>
    <submittedName>
        <fullName evidence="2">Uncharacterized protein</fullName>
    </submittedName>
</protein>
<dbReference type="Proteomes" id="UP000326924">
    <property type="component" value="Unassembled WGS sequence"/>
</dbReference>
<evidence type="ECO:0000313" key="3">
    <source>
        <dbReference type="Proteomes" id="UP000326924"/>
    </source>
</evidence>
<accession>A0A5J5EQF5</accession>
<name>A0A5J5EQF5_9PEZI</name>
<feature type="region of interest" description="Disordered" evidence="1">
    <location>
        <begin position="306"/>
        <end position="336"/>
    </location>
</feature>
<dbReference type="AlphaFoldDB" id="A0A5J5EQF5"/>
<feature type="compositionally biased region" description="Low complexity" evidence="1">
    <location>
        <begin position="77"/>
        <end position="90"/>
    </location>
</feature>
<evidence type="ECO:0000256" key="1">
    <source>
        <dbReference type="SAM" id="MobiDB-lite"/>
    </source>
</evidence>
<feature type="region of interest" description="Disordered" evidence="1">
    <location>
        <begin position="68"/>
        <end position="260"/>
    </location>
</feature>
<organism evidence="2 3">
    <name type="scientific">Sphaerosporella brunnea</name>
    <dbReference type="NCBI Taxonomy" id="1250544"/>
    <lineage>
        <taxon>Eukaryota</taxon>
        <taxon>Fungi</taxon>
        <taxon>Dikarya</taxon>
        <taxon>Ascomycota</taxon>
        <taxon>Pezizomycotina</taxon>
        <taxon>Pezizomycetes</taxon>
        <taxon>Pezizales</taxon>
        <taxon>Pyronemataceae</taxon>
        <taxon>Sphaerosporella</taxon>
    </lineage>
</organism>
<dbReference type="EMBL" id="VXIS01000163">
    <property type="protein sequence ID" value="KAA8899727.1"/>
    <property type="molecule type" value="Genomic_DNA"/>
</dbReference>
<feature type="compositionally biased region" description="Polar residues" evidence="1">
    <location>
        <begin position="104"/>
        <end position="117"/>
    </location>
</feature>
<feature type="compositionally biased region" description="Basic residues" evidence="1">
    <location>
        <begin position="197"/>
        <end position="221"/>
    </location>
</feature>
<evidence type="ECO:0000313" key="2">
    <source>
        <dbReference type="EMBL" id="KAA8899727.1"/>
    </source>
</evidence>
<sequence length="377" mass="40357">MPPYIYEVPPLGRPDKLPEVPLTFTNTPRSSMKASPQNESPKNFNVSDKRIDPKNEAVKEAVEALVPVDASDTQTIPASCEPSPAPAATETAKEKPQPEVVAQHGSTDTVKTESSPPVASDDSQKETATMELTAKDDLAIELPVSPDSKEEEESLLSQAKNIGGKAAACRDTATEPGNAKIEVESPNDGAVKDGSKRRAIRTRVSRGTPRQKKPRKAHPRKWFIELHRTRRDKAKKEIAKVTVKPKGPSPTVENQDEKAQPVAASVLATGDIKTTSVKENTNGLQERKIKSYGGSNDIQVERVKTTSVPATAKRTSKQQAAAEVPASKTVKSGIGETGETKIADTIPISKKQPEKGSLVADIGRKGMTAVITVNTAA</sequence>
<proteinExistence type="predicted"/>
<feature type="compositionally biased region" description="Polar residues" evidence="1">
    <location>
        <begin position="23"/>
        <end position="46"/>
    </location>
</feature>
<reference evidence="2 3" key="1">
    <citation type="submission" date="2019-09" db="EMBL/GenBank/DDBJ databases">
        <title>Draft genome of the ectomycorrhizal ascomycete Sphaerosporella brunnea.</title>
        <authorList>
            <consortium name="DOE Joint Genome Institute"/>
            <person name="Benucci G.M."/>
            <person name="Marozzi G."/>
            <person name="Antonielli L."/>
            <person name="Sanchez S."/>
            <person name="Marco P."/>
            <person name="Wang X."/>
            <person name="Falini L.B."/>
            <person name="Barry K."/>
            <person name="Haridas S."/>
            <person name="Lipzen A."/>
            <person name="Labutti K."/>
            <person name="Grigoriev I.V."/>
            <person name="Murat C."/>
            <person name="Martin F."/>
            <person name="Albertini E."/>
            <person name="Donnini D."/>
            <person name="Bonito G."/>
        </authorList>
    </citation>
    <scope>NUCLEOTIDE SEQUENCE [LARGE SCALE GENOMIC DNA]</scope>
    <source>
        <strain evidence="2 3">Sb_GMNB300</strain>
    </source>
</reference>
<keyword evidence="3" id="KW-1185">Reference proteome</keyword>